<dbReference type="GO" id="GO:0016747">
    <property type="term" value="F:acyltransferase activity, transferring groups other than amino-acyl groups"/>
    <property type="evidence" value="ECO:0007669"/>
    <property type="project" value="InterPro"/>
</dbReference>
<dbReference type="Gene3D" id="3.40.630.30">
    <property type="match status" value="1"/>
</dbReference>
<dbReference type="OrthoDB" id="510731at2"/>
<dbReference type="InterPro" id="IPR016181">
    <property type="entry name" value="Acyl_CoA_acyltransferase"/>
</dbReference>
<proteinExistence type="predicted"/>
<dbReference type="Gene3D" id="3.40.630.90">
    <property type="match status" value="1"/>
</dbReference>
<accession>A0A3A4A286</accession>
<evidence type="ECO:0000259" key="1">
    <source>
        <dbReference type="PROSITE" id="PS51186"/>
    </source>
</evidence>
<dbReference type="InterPro" id="IPR041496">
    <property type="entry name" value="YitH/HolE_GNAT"/>
</dbReference>
<dbReference type="Pfam" id="PF00583">
    <property type="entry name" value="Acetyltransf_1"/>
    <property type="match status" value="1"/>
</dbReference>
<organism evidence="2 3">
    <name type="scientific">Bailinhaonella thermotolerans</name>
    <dbReference type="NCBI Taxonomy" id="1070861"/>
    <lineage>
        <taxon>Bacteria</taxon>
        <taxon>Bacillati</taxon>
        <taxon>Actinomycetota</taxon>
        <taxon>Actinomycetes</taxon>
        <taxon>Streptosporangiales</taxon>
        <taxon>Streptosporangiaceae</taxon>
        <taxon>Bailinhaonella</taxon>
    </lineage>
</organism>
<sequence>MTAFRDVVSSAPGGGLIQRLGPEAIPELMRLAADRRWGPEERKWGLLAEVGEIYGLRAEDGELIATATLTRYGDRLGAISMVLVDSRHERRGLGGRMMTHLIDVADGAVLALHATEFGRPLYERLGFVTTHQVTVYTGDYRAPGNAPVSRPASEADLPRIIALDEAAHGAARIRLLTRYFPFATQVRIAEDGRSYAAAWRNTDSTIIGPVVAEDVATAAALIDDVASRVSGPVRLEVSHPELDGLAAERGLGVAFTNVHMVRGGPLPGRRERVFTPVMLAL</sequence>
<dbReference type="RefSeq" id="WP_119930887.1">
    <property type="nucleotide sequence ID" value="NZ_QZEY01000021.1"/>
</dbReference>
<dbReference type="InterPro" id="IPR000182">
    <property type="entry name" value="GNAT_dom"/>
</dbReference>
<feature type="domain" description="N-acetyltransferase" evidence="1">
    <location>
        <begin position="15"/>
        <end position="147"/>
    </location>
</feature>
<dbReference type="PROSITE" id="PS51186">
    <property type="entry name" value="GNAT"/>
    <property type="match status" value="1"/>
</dbReference>
<dbReference type="Proteomes" id="UP000265768">
    <property type="component" value="Unassembled WGS sequence"/>
</dbReference>
<keyword evidence="2" id="KW-0808">Transferase</keyword>
<dbReference type="PANTHER" id="PTHR47237">
    <property type="entry name" value="SLL0310 PROTEIN"/>
    <property type="match status" value="1"/>
</dbReference>
<protein>
    <submittedName>
        <fullName evidence="2">GNAT family N-acetyltransferase</fullName>
    </submittedName>
</protein>
<dbReference type="AlphaFoldDB" id="A0A3A4A286"/>
<dbReference type="SUPFAM" id="SSF55729">
    <property type="entry name" value="Acyl-CoA N-acyltransferases (Nat)"/>
    <property type="match status" value="1"/>
</dbReference>
<dbReference type="Pfam" id="PF18014">
    <property type="entry name" value="Acetyltransf_18"/>
    <property type="match status" value="1"/>
</dbReference>
<name>A0A3A4A286_9ACTN</name>
<dbReference type="InterPro" id="IPR052729">
    <property type="entry name" value="Acyl/Acetyltrans_Enzymes"/>
</dbReference>
<gene>
    <name evidence="2" type="ORF">D5H75_35025</name>
</gene>
<comment type="caution">
    <text evidence="2">The sequence shown here is derived from an EMBL/GenBank/DDBJ whole genome shotgun (WGS) entry which is preliminary data.</text>
</comment>
<evidence type="ECO:0000313" key="3">
    <source>
        <dbReference type="Proteomes" id="UP000265768"/>
    </source>
</evidence>
<evidence type="ECO:0000313" key="2">
    <source>
        <dbReference type="EMBL" id="RJL22796.1"/>
    </source>
</evidence>
<dbReference type="EMBL" id="QZEY01000021">
    <property type="protein sequence ID" value="RJL22796.1"/>
    <property type="molecule type" value="Genomic_DNA"/>
</dbReference>
<dbReference type="PANTHER" id="PTHR47237:SF2">
    <property type="entry name" value="BLL4206 PROTEIN"/>
    <property type="match status" value="1"/>
</dbReference>
<reference evidence="2 3" key="1">
    <citation type="submission" date="2018-09" db="EMBL/GenBank/DDBJ databases">
        <title>YIM 75507 draft genome.</title>
        <authorList>
            <person name="Tang S."/>
            <person name="Feng Y."/>
        </authorList>
    </citation>
    <scope>NUCLEOTIDE SEQUENCE [LARGE SCALE GENOMIC DNA]</scope>
    <source>
        <strain evidence="2 3">YIM 75507</strain>
    </source>
</reference>
<dbReference type="CDD" id="cd04301">
    <property type="entry name" value="NAT_SF"/>
    <property type="match status" value="1"/>
</dbReference>
<keyword evidence="3" id="KW-1185">Reference proteome</keyword>